<dbReference type="EMBL" id="JAUSUO010000011">
    <property type="protein sequence ID" value="MDQ0344738.1"/>
    <property type="molecule type" value="Genomic_DNA"/>
</dbReference>
<dbReference type="InterPro" id="IPR018680">
    <property type="entry name" value="DUF2164"/>
</dbReference>
<evidence type="ECO:0000313" key="3">
    <source>
        <dbReference type="Proteomes" id="UP001232343"/>
    </source>
</evidence>
<reference evidence="2 3" key="1">
    <citation type="submission" date="2023-07" db="EMBL/GenBank/DDBJ databases">
        <title>Genomic Encyclopedia of Type Strains, Phase IV (KMG-IV): sequencing the most valuable type-strain genomes for metagenomic binning, comparative biology and taxonomic classification.</title>
        <authorList>
            <person name="Goeker M."/>
        </authorList>
    </citation>
    <scope>NUCLEOTIDE SEQUENCE [LARGE SCALE GENOMIC DNA]</scope>
    <source>
        <strain evidence="2 3">DSM 27848</strain>
    </source>
</reference>
<name>A0ABU0D8J8_9BACI</name>
<dbReference type="Proteomes" id="UP001232343">
    <property type="component" value="Unassembled WGS sequence"/>
</dbReference>
<dbReference type="Pfam" id="PF09932">
    <property type="entry name" value="DUF2164"/>
    <property type="match status" value="1"/>
</dbReference>
<evidence type="ECO:0000313" key="2">
    <source>
        <dbReference type="EMBL" id="MDQ0344738.1"/>
    </source>
</evidence>
<gene>
    <name evidence="2" type="ORF">J2S14_003582</name>
</gene>
<accession>A0ABU0D8J8</accession>
<evidence type="ECO:0000256" key="1">
    <source>
        <dbReference type="SAM" id="Coils"/>
    </source>
</evidence>
<protein>
    <submittedName>
        <fullName evidence="2">Uncharacterized protein (DUF2164 family)</fullName>
    </submittedName>
</protein>
<sequence length="80" mass="9616">MLMPRLTAEKKREMIREIQNYFWEERGEEIGEIAAETCFEFIKDRLGPVFYNAAIRDAREIAEQRMQTLEEDLYALEKQL</sequence>
<keyword evidence="3" id="KW-1185">Reference proteome</keyword>
<proteinExistence type="predicted"/>
<organism evidence="2 3">
    <name type="scientific">Lederbergia wuyishanensis</name>
    <dbReference type="NCBI Taxonomy" id="1347903"/>
    <lineage>
        <taxon>Bacteria</taxon>
        <taxon>Bacillati</taxon>
        <taxon>Bacillota</taxon>
        <taxon>Bacilli</taxon>
        <taxon>Bacillales</taxon>
        <taxon>Bacillaceae</taxon>
        <taxon>Lederbergia</taxon>
    </lineage>
</organism>
<keyword evidence="1" id="KW-0175">Coiled coil</keyword>
<comment type="caution">
    <text evidence="2">The sequence shown here is derived from an EMBL/GenBank/DDBJ whole genome shotgun (WGS) entry which is preliminary data.</text>
</comment>
<feature type="coiled-coil region" evidence="1">
    <location>
        <begin position="52"/>
        <end position="79"/>
    </location>
</feature>